<evidence type="ECO:0000313" key="2">
    <source>
        <dbReference type="Proteomes" id="UP001579974"/>
    </source>
</evidence>
<evidence type="ECO:0000313" key="1">
    <source>
        <dbReference type="EMBL" id="MFB5191662.1"/>
    </source>
</evidence>
<dbReference type="RefSeq" id="WP_275474197.1">
    <property type="nucleotide sequence ID" value="NZ_CP162940.1"/>
</dbReference>
<dbReference type="EMBL" id="JBDXSU010000013">
    <property type="protein sequence ID" value="MFB5191662.1"/>
    <property type="molecule type" value="Genomic_DNA"/>
</dbReference>
<reference evidence="1 2" key="1">
    <citation type="journal article" date="2024" name="Int. J. Mol. Sci.">
        <title>Exploration of Alicyclobacillus spp. Genome in Search of Antibiotic Resistance.</title>
        <authorList>
            <person name="Bucka-Kolendo J."/>
            <person name="Kiousi D.E."/>
            <person name="Dekowska A."/>
            <person name="Mikolajczuk-Szczyrba A."/>
            <person name="Karadedos D.M."/>
            <person name="Michael P."/>
            <person name="Galanis A."/>
            <person name="Sokolowska B."/>
        </authorList>
    </citation>
    <scope>NUCLEOTIDE SEQUENCE [LARGE SCALE GENOMIC DNA]</scope>
    <source>
        <strain evidence="1 2">KKP 3000</strain>
    </source>
</reference>
<name>A0ABV5AHC1_9BACL</name>
<evidence type="ECO:0008006" key="3">
    <source>
        <dbReference type="Google" id="ProtNLM"/>
    </source>
</evidence>
<protein>
    <recommendedName>
        <fullName evidence="3">Uracil-DNA glycosylase-like domain-containing protein</fullName>
    </recommendedName>
</protein>
<comment type="caution">
    <text evidence="1">The sequence shown here is derived from an EMBL/GenBank/DDBJ whole genome shotgun (WGS) entry which is preliminary data.</text>
</comment>
<proteinExistence type="predicted"/>
<accession>A0ABV5AHC1</accession>
<sequence>MHDATTFYDIVSRFAKDYYVPDILLPTSSCIFVLESPHVQEVKHGAPVAGSSGATMSKHLFSSEYAKRPLGLLVAENAHARADEPRLNGIGLINVCNVPLQKSAYGATPPASIADDWFADMEYVRSNNQRVRYQSDRQNEIQDWLTANVRTKLLTFRGRKLTLIPCGRFAQKYVRLAAVQDDQWEVIDDVPHPSYNSWDRPRYQAQIAAVQQAVEQAATPLP</sequence>
<keyword evidence="2" id="KW-1185">Reference proteome</keyword>
<organism evidence="1 2">
    <name type="scientific">Alicyclobacillus fastidiosus</name>
    <dbReference type="NCBI Taxonomy" id="392011"/>
    <lineage>
        <taxon>Bacteria</taxon>
        <taxon>Bacillati</taxon>
        <taxon>Bacillota</taxon>
        <taxon>Bacilli</taxon>
        <taxon>Bacillales</taxon>
        <taxon>Alicyclobacillaceae</taxon>
        <taxon>Alicyclobacillus</taxon>
    </lineage>
</organism>
<dbReference type="Proteomes" id="UP001579974">
    <property type="component" value="Unassembled WGS sequence"/>
</dbReference>
<gene>
    <name evidence="1" type="ORF">KKP3000_000438</name>
</gene>